<evidence type="ECO:0000313" key="2">
    <source>
        <dbReference type="EMBL" id="RRQ21342.1"/>
    </source>
</evidence>
<sequence length="211" mass="23320">MMSGSPRIRKTGVPMYTPTAEPNIYLQLRSEAETRLEAGTAAANSNWSLGADALHLLHRLSSNPQTAADALKLLHELQVHQVELDLQNEEMHANEQRLVEEVARYKELYEFAPLGHFLVNLQGEIIESNRAAAKLLGAGQDELTGDRIDRFLTTDSRSALLSLLKRVGEDGATLTCEVTIDGEANTSRPLRVVAKTSPDKRRALLICCEFT</sequence>
<dbReference type="SMART" id="SM00091">
    <property type="entry name" value="PAS"/>
    <property type="match status" value="1"/>
</dbReference>
<feature type="domain" description="PAS" evidence="1">
    <location>
        <begin position="101"/>
        <end position="171"/>
    </location>
</feature>
<dbReference type="EMBL" id="QZMU01000001">
    <property type="protein sequence ID" value="RRQ21342.1"/>
    <property type="molecule type" value="Genomic_DNA"/>
</dbReference>
<dbReference type="GO" id="GO:0006355">
    <property type="term" value="P:regulation of DNA-templated transcription"/>
    <property type="evidence" value="ECO:0007669"/>
    <property type="project" value="InterPro"/>
</dbReference>
<proteinExistence type="predicted"/>
<dbReference type="PROSITE" id="PS50112">
    <property type="entry name" value="PAS"/>
    <property type="match status" value="1"/>
</dbReference>
<dbReference type="NCBIfam" id="TIGR00229">
    <property type="entry name" value="sensory_box"/>
    <property type="match status" value="1"/>
</dbReference>
<evidence type="ECO:0000259" key="1">
    <source>
        <dbReference type="PROSITE" id="PS50112"/>
    </source>
</evidence>
<dbReference type="Pfam" id="PF00989">
    <property type="entry name" value="PAS"/>
    <property type="match status" value="1"/>
</dbReference>
<dbReference type="SUPFAM" id="SSF55785">
    <property type="entry name" value="PYP-like sensor domain (PAS domain)"/>
    <property type="match status" value="1"/>
</dbReference>
<reference evidence="2 3" key="1">
    <citation type="journal article" date="2010" name="Int. J. Syst. Evol. Microbiol.">
        <title>Thiohalobacter thiocyanaticus gen. nov., sp. nov., a moderately halophilic, sulfur-oxidizing gammaproteobacterium from hypersaline lakes, that utilizes thiocyanate.</title>
        <authorList>
            <person name="Sorokin D.Y."/>
            <person name="Kovaleva O.L."/>
            <person name="Tourova T.P."/>
            <person name="Muyzer G."/>
        </authorList>
    </citation>
    <scope>NUCLEOTIDE SEQUENCE [LARGE SCALE GENOMIC DNA]</scope>
    <source>
        <strain evidence="2 3">Hrh1</strain>
    </source>
</reference>
<dbReference type="InterPro" id="IPR035965">
    <property type="entry name" value="PAS-like_dom_sf"/>
</dbReference>
<dbReference type="InterPro" id="IPR000014">
    <property type="entry name" value="PAS"/>
</dbReference>
<evidence type="ECO:0000313" key="3">
    <source>
        <dbReference type="Proteomes" id="UP000287798"/>
    </source>
</evidence>
<protein>
    <submittedName>
        <fullName evidence="2">PAS domain S-box protein</fullName>
    </submittedName>
</protein>
<dbReference type="Proteomes" id="UP000287798">
    <property type="component" value="Unassembled WGS sequence"/>
</dbReference>
<gene>
    <name evidence="2" type="ORF">D6C00_04910</name>
</gene>
<name>A0A426QHW9_9GAMM</name>
<keyword evidence="3" id="KW-1185">Reference proteome</keyword>
<dbReference type="InterPro" id="IPR013767">
    <property type="entry name" value="PAS_fold"/>
</dbReference>
<dbReference type="CDD" id="cd00130">
    <property type="entry name" value="PAS"/>
    <property type="match status" value="1"/>
</dbReference>
<accession>A0A426QHW9</accession>
<dbReference type="Gene3D" id="3.30.450.20">
    <property type="entry name" value="PAS domain"/>
    <property type="match status" value="1"/>
</dbReference>
<organism evidence="2 3">
    <name type="scientific">Thiohalobacter thiocyanaticus</name>
    <dbReference type="NCBI Taxonomy" id="585455"/>
    <lineage>
        <taxon>Bacteria</taxon>
        <taxon>Pseudomonadati</taxon>
        <taxon>Pseudomonadota</taxon>
        <taxon>Gammaproteobacteria</taxon>
        <taxon>Thiohalobacterales</taxon>
        <taxon>Thiohalobacteraceae</taxon>
        <taxon>Thiohalobacter</taxon>
    </lineage>
</organism>
<dbReference type="AlphaFoldDB" id="A0A426QHW9"/>
<comment type="caution">
    <text evidence="2">The sequence shown here is derived from an EMBL/GenBank/DDBJ whole genome shotgun (WGS) entry which is preliminary data.</text>
</comment>